<reference evidence="1" key="1">
    <citation type="journal article" date="2014" name="Int. J. Syst. Evol. Microbiol.">
        <title>Complete genome sequence of Corynebacterium casei LMG S-19264T (=DSM 44701T), isolated from a smear-ripened cheese.</title>
        <authorList>
            <consortium name="US DOE Joint Genome Institute (JGI-PGF)"/>
            <person name="Walter F."/>
            <person name="Albersmeier A."/>
            <person name="Kalinowski J."/>
            <person name="Ruckert C."/>
        </authorList>
    </citation>
    <scope>NUCLEOTIDE SEQUENCE</scope>
    <source>
        <strain evidence="1">VKM B-2748</strain>
    </source>
</reference>
<dbReference type="PANTHER" id="PTHR40036">
    <property type="entry name" value="MACROCIN O-METHYLTRANSFERASE"/>
    <property type="match status" value="1"/>
</dbReference>
<dbReference type="SUPFAM" id="SSF53335">
    <property type="entry name" value="S-adenosyl-L-methionine-dependent methyltransferases"/>
    <property type="match status" value="1"/>
</dbReference>
<dbReference type="InterPro" id="IPR029063">
    <property type="entry name" value="SAM-dependent_MTases_sf"/>
</dbReference>
<dbReference type="PANTHER" id="PTHR40036:SF1">
    <property type="entry name" value="MACROCIN O-METHYLTRANSFERASE"/>
    <property type="match status" value="1"/>
</dbReference>
<gene>
    <name evidence="1" type="ORF">GCM10008174_27060</name>
</gene>
<dbReference type="AlphaFoldDB" id="A0A9W6N802"/>
<accession>A0A9W6N802</accession>
<dbReference type="InterPro" id="IPR008884">
    <property type="entry name" value="TylF_MeTrfase"/>
</dbReference>
<proteinExistence type="predicted"/>
<reference evidence="1" key="2">
    <citation type="submission" date="2023-01" db="EMBL/GenBank/DDBJ databases">
        <authorList>
            <person name="Sun Q."/>
            <person name="Evtushenko L."/>
        </authorList>
    </citation>
    <scope>NUCLEOTIDE SEQUENCE</scope>
    <source>
        <strain evidence="1">VKM B-2748</strain>
    </source>
</reference>
<dbReference type="Gene3D" id="3.40.50.150">
    <property type="entry name" value="Vaccinia Virus protein VP39"/>
    <property type="match status" value="1"/>
</dbReference>
<sequence>MPVLGTHATNDPVIGPSAGTGMAVALNVDLRAIEHAVCAHNMRNRFAGLYKARKCVDRAEFWGDIVTTIGADQQINVLEFGVRQGRSMRYWSEHFKNPDTRFVGFDSFIGLPEDWTENLKTGSFSTRGKAPDIDDPRISYEIGWFQNMLPGAIARRQQQLAGSPLFVHLDADLYSATLYVLGVLANHFDEYYVAFDQFHLDENRALADFMTAYPFRVQFLSYTADKAGRCLAFGRMKKIWFEPGR</sequence>
<organism evidence="1 2">
    <name type="scientific">Methylopila turkensis</name>
    <dbReference type="NCBI Taxonomy" id="1437816"/>
    <lineage>
        <taxon>Bacteria</taxon>
        <taxon>Pseudomonadati</taxon>
        <taxon>Pseudomonadota</taxon>
        <taxon>Alphaproteobacteria</taxon>
        <taxon>Hyphomicrobiales</taxon>
        <taxon>Methylopilaceae</taxon>
        <taxon>Methylopila</taxon>
    </lineage>
</organism>
<evidence type="ECO:0000313" key="1">
    <source>
        <dbReference type="EMBL" id="GLK80965.1"/>
    </source>
</evidence>
<protein>
    <recommendedName>
        <fullName evidence="3">Methyltransferase</fullName>
    </recommendedName>
</protein>
<keyword evidence="2" id="KW-1185">Reference proteome</keyword>
<dbReference type="Proteomes" id="UP001143309">
    <property type="component" value="Unassembled WGS sequence"/>
</dbReference>
<comment type="caution">
    <text evidence="1">The sequence shown here is derived from an EMBL/GenBank/DDBJ whole genome shotgun (WGS) entry which is preliminary data.</text>
</comment>
<name>A0A9W6N802_9HYPH</name>
<evidence type="ECO:0000313" key="2">
    <source>
        <dbReference type="Proteomes" id="UP001143309"/>
    </source>
</evidence>
<evidence type="ECO:0008006" key="3">
    <source>
        <dbReference type="Google" id="ProtNLM"/>
    </source>
</evidence>
<dbReference type="EMBL" id="BSFL01000003">
    <property type="protein sequence ID" value="GLK80965.1"/>
    <property type="molecule type" value="Genomic_DNA"/>
</dbReference>